<evidence type="ECO:0000256" key="2">
    <source>
        <dbReference type="SAM" id="Phobius"/>
    </source>
</evidence>
<dbReference type="PANTHER" id="PTHR38690:SF1">
    <property type="entry name" value="PROTEASE"/>
    <property type="match status" value="1"/>
</dbReference>
<feature type="region of interest" description="Disordered" evidence="1">
    <location>
        <begin position="988"/>
        <end position="1023"/>
    </location>
</feature>
<dbReference type="InterPro" id="IPR011836">
    <property type="entry name" value="YhdP"/>
</dbReference>
<feature type="transmembrane region" description="Helical" evidence="2">
    <location>
        <begin position="16"/>
        <end position="39"/>
    </location>
</feature>
<dbReference type="PANTHER" id="PTHR38690">
    <property type="entry name" value="PROTEASE-RELATED"/>
    <property type="match status" value="1"/>
</dbReference>
<keyword evidence="2" id="KW-1133">Transmembrane helix</keyword>
<keyword evidence="5" id="KW-1185">Reference proteome</keyword>
<gene>
    <name evidence="4" type="ORF">ACFOM9_03395</name>
</gene>
<name>A0ABV7UQD6_9GAMM</name>
<reference evidence="5" key="1">
    <citation type="journal article" date="2019" name="Int. J. Syst. Evol. Microbiol.">
        <title>The Global Catalogue of Microorganisms (GCM) 10K type strain sequencing project: providing services to taxonomists for standard genome sequencing and annotation.</title>
        <authorList>
            <consortium name="The Broad Institute Genomics Platform"/>
            <consortium name="The Broad Institute Genome Sequencing Center for Infectious Disease"/>
            <person name="Wu L."/>
            <person name="Ma J."/>
        </authorList>
    </citation>
    <scope>NUCLEOTIDE SEQUENCE [LARGE SCALE GENOMIC DNA]</scope>
    <source>
        <strain evidence="5">KCTC 42211</strain>
    </source>
</reference>
<dbReference type="Pfam" id="PF13116">
    <property type="entry name" value="YhdP"/>
    <property type="match status" value="1"/>
</dbReference>
<dbReference type="EMBL" id="JBHRYF010000001">
    <property type="protein sequence ID" value="MFC3659124.1"/>
    <property type="molecule type" value="Genomic_DNA"/>
</dbReference>
<dbReference type="Proteomes" id="UP001595724">
    <property type="component" value="Unassembled WGS sequence"/>
</dbReference>
<evidence type="ECO:0000313" key="5">
    <source>
        <dbReference type="Proteomes" id="UP001595724"/>
    </source>
</evidence>
<feature type="region of interest" description="Disordered" evidence="1">
    <location>
        <begin position="1271"/>
        <end position="1324"/>
    </location>
</feature>
<dbReference type="NCBIfam" id="TIGR02099">
    <property type="entry name" value="YhdP family protein"/>
    <property type="match status" value="1"/>
</dbReference>
<feature type="domain" description="YhdP central" evidence="3">
    <location>
        <begin position="8"/>
        <end position="1283"/>
    </location>
</feature>
<feature type="compositionally biased region" description="Low complexity" evidence="1">
    <location>
        <begin position="988"/>
        <end position="1008"/>
    </location>
</feature>
<dbReference type="InterPro" id="IPR025263">
    <property type="entry name" value="YhdP_central"/>
</dbReference>
<comment type="caution">
    <text evidence="4">The sequence shown here is derived from an EMBL/GenBank/DDBJ whole genome shotgun (WGS) entry which is preliminary data.</text>
</comment>
<evidence type="ECO:0000313" key="4">
    <source>
        <dbReference type="EMBL" id="MFC3659124.1"/>
    </source>
</evidence>
<evidence type="ECO:0000259" key="3">
    <source>
        <dbReference type="Pfam" id="PF13116"/>
    </source>
</evidence>
<keyword evidence="2" id="KW-0812">Transmembrane</keyword>
<organism evidence="4 5">
    <name type="scientific">Luteimonas notoginsengisoli</name>
    <dbReference type="NCBI Taxonomy" id="1578200"/>
    <lineage>
        <taxon>Bacteria</taxon>
        <taxon>Pseudomonadati</taxon>
        <taxon>Pseudomonadota</taxon>
        <taxon>Gammaproteobacteria</taxon>
        <taxon>Lysobacterales</taxon>
        <taxon>Lysobacteraceae</taxon>
        <taxon>Luteimonas</taxon>
    </lineage>
</organism>
<keyword evidence="2" id="KW-0472">Membrane</keyword>
<evidence type="ECO:0000256" key="1">
    <source>
        <dbReference type="SAM" id="MobiDB-lite"/>
    </source>
</evidence>
<protein>
    <submittedName>
        <fullName evidence="4">YhdP family protein</fullName>
    </submittedName>
</protein>
<proteinExistence type="predicted"/>
<sequence>MSPSLQRHLRRARRGAWYVVAVMLVVMALAAGVVSQILLPWAERHPERIEAWLSAQADRSVRFDRVQTQWTRRGPLLRLDGLRIGDGADAVPIGAAEVLVSQYAGLLPGSSFTELRLRGLELTLQRESDGRWQVRGLPGDQRPGGDPFSTLEGLGELQVIGGKLRIQAPGLGIDAQVPRIDLRLRVDGPRVRVGARAWMRADAAPVEARVDFSRDDGNGRAYVAAKRARLSAWSPLLHAAGVTVADGSGRVEAWATLRGNRIAVATADADLQALQLRGAPMLPSAAAPRVAFGRVQMRGRWQLVDGGWRFDAPRLRVGDGRDAQVLDGLVVAGGQRQALLASRIDAGPLLALVALSDRVAPGLRRWLLDGKPDAVLQNVSLAGVRGGALSAQARVEGLRFSAHGDAPGISGLGGRLEGDADGFVFDFEPDATLRFDWPSGFGAPHDVHLTGRVAGWREAGGWRVETPALRIAGIGYGADVRGGMTFQGDGTRPRIDVAARVDDTHVPVAKRFWVRHLMSPGTVHWLDTALVGGRVLDGRAIVSGDLDDWPFHPGAQGRGTTGAKGRFEATARLAGTVVKFQPDWPAVDHLDGDVSFIGNGFTVRGRGAIAGVAIPRLEAGIADFHAADLVVGADAKTDAAKLLALLQHSPLRRQHAETLDNLTARGPATASLALDLPLHHDAPAPKIDGRVELAGVRLGEKRWKLSFEQVRGEVAYDHEGFTADGLRATHLGQPGRLALRAGVGHVRDRDQAFEAEVAASLDAHELLDHAPEMAWLKPYVSGRSPWTVALAIARVAPANGTEPPMRLSLQSNLEGTRLGLPEPMDKPAAAALPTTVDTTLPLGSGDIAVAFGQRLALRARSAGDQTGVRVVLGSGRVEQAPPASGLVATGRTATLDAIDWMALTTGGSGQSLPLRRIDVLAERLSLLGGSFPNTRLRAQPSPVGTAVHLEGPRLAGSLSIPRAARAPVTGRFSRVFWQSARRGASAVPAGAEAPGSAAPASVSAAPARAPAPPRGDDIDPANVPPLDIGIDALHFGEAALGSAELRTRPVNGGLRIERVQTRSKTQRIDVSGDWLGRGASARTRLEVDVHSEDFGALLAGFGYGGRVAGGDGDAHLSATWPGSPAGFRLADLQGKLQLAARDGRLVEVEPGAGRVLGLLSVAELPRRLMLDFRDLFSKGFAFNRIGGSVEFDNGQARSDDMNIDGPAAEIRIRGSADLRAQTFDQHIEVLPRSGNLLTVAGALAGGPVGAAVGALTNAVLRKPLGEMGAKSYRVTGPWKDPKVEVSGREQPSAAPARPPAQPSPGETPEAPGLPNDAPAPNSKP</sequence>
<dbReference type="RefSeq" id="WP_386706182.1">
    <property type="nucleotide sequence ID" value="NZ_JBHRYF010000001.1"/>
</dbReference>
<accession>A0ABV7UQD6</accession>